<accession>A0A5C1YKG3</accession>
<evidence type="ECO:0000259" key="16">
    <source>
        <dbReference type="PROSITE" id="PS51198"/>
    </source>
</evidence>
<name>A0A5C1YKG3_9MICO</name>
<protein>
    <recommendedName>
        <fullName evidence="13">DNA 3'-5' helicase</fullName>
        <ecNumber evidence="13">5.6.2.4</ecNumber>
    </recommendedName>
</protein>
<comment type="similarity">
    <text evidence="1">Belongs to the helicase family. UvrD subfamily.</text>
</comment>
<evidence type="ECO:0000256" key="12">
    <source>
        <dbReference type="ARBA" id="ARBA00034617"/>
    </source>
</evidence>
<evidence type="ECO:0000256" key="9">
    <source>
        <dbReference type="ARBA" id="ARBA00023125"/>
    </source>
</evidence>
<dbReference type="Gene3D" id="1.10.10.160">
    <property type="match status" value="1"/>
</dbReference>
<keyword evidence="5 15" id="KW-0378">Hydrolase</keyword>
<evidence type="ECO:0000256" key="7">
    <source>
        <dbReference type="ARBA" id="ARBA00022839"/>
    </source>
</evidence>
<evidence type="ECO:0000256" key="6">
    <source>
        <dbReference type="ARBA" id="ARBA00022806"/>
    </source>
</evidence>
<feature type="domain" description="UvrD-like helicase C-terminal" evidence="17">
    <location>
        <begin position="364"/>
        <end position="665"/>
    </location>
</feature>
<dbReference type="GO" id="GO:0043138">
    <property type="term" value="F:3'-5' DNA helicase activity"/>
    <property type="evidence" value="ECO:0007669"/>
    <property type="project" value="UniProtKB-EC"/>
</dbReference>
<dbReference type="InterPro" id="IPR000212">
    <property type="entry name" value="DNA_helicase_UvrD/REP"/>
</dbReference>
<dbReference type="InterPro" id="IPR038726">
    <property type="entry name" value="PDDEXK_AddAB-type"/>
</dbReference>
<evidence type="ECO:0000256" key="8">
    <source>
        <dbReference type="ARBA" id="ARBA00022840"/>
    </source>
</evidence>
<dbReference type="PROSITE" id="PS51198">
    <property type="entry name" value="UVRD_HELICASE_ATP_BIND"/>
    <property type="match status" value="1"/>
</dbReference>
<keyword evidence="2" id="KW-0540">Nuclease</keyword>
<evidence type="ECO:0000256" key="13">
    <source>
        <dbReference type="ARBA" id="ARBA00034808"/>
    </source>
</evidence>
<dbReference type="SUPFAM" id="SSF52540">
    <property type="entry name" value="P-loop containing nucleoside triphosphate hydrolases"/>
    <property type="match status" value="1"/>
</dbReference>
<keyword evidence="8 15" id="KW-0067">ATP-binding</keyword>
<dbReference type="OrthoDB" id="5240387at2"/>
<proteinExistence type="inferred from homology"/>
<dbReference type="KEGG" id="ail:FLP10_14845"/>
<dbReference type="Gene3D" id="3.90.320.10">
    <property type="match status" value="1"/>
</dbReference>
<gene>
    <name evidence="18" type="ORF">FLP10_14845</name>
</gene>
<dbReference type="InterPro" id="IPR013986">
    <property type="entry name" value="DExx_box_DNA_helicase_dom_sf"/>
</dbReference>
<evidence type="ECO:0000313" key="18">
    <source>
        <dbReference type="EMBL" id="QEO15567.1"/>
    </source>
</evidence>
<keyword evidence="9" id="KW-0238">DNA-binding</keyword>
<dbReference type="Gene3D" id="3.40.50.300">
    <property type="entry name" value="P-loop containing nucleotide triphosphate hydrolases"/>
    <property type="match status" value="2"/>
</dbReference>
<dbReference type="SMART" id="SM00382">
    <property type="entry name" value="AAA"/>
    <property type="match status" value="1"/>
</dbReference>
<feature type="domain" description="UvrD-like helicase ATP-binding" evidence="16">
    <location>
        <begin position="59"/>
        <end position="359"/>
    </location>
</feature>
<dbReference type="GO" id="GO:0000725">
    <property type="term" value="P:recombinational repair"/>
    <property type="evidence" value="ECO:0007669"/>
    <property type="project" value="TreeGrafter"/>
</dbReference>
<dbReference type="Pfam" id="PF12705">
    <property type="entry name" value="PDDEXK_1"/>
    <property type="match status" value="1"/>
</dbReference>
<sequence length="1094" mass="115288">MPIRTSTVRLSSCCQRWCQHYGRPRRRPVAFTVGGTRYGDAMLPEPDRGTHRTVIASRAGDVDRDRVLGLPDGASAAVFGAPGSGKTTLAIELVADRVARLGYSTDEVLVIAPSRGTATALRDALAVRLEVTTRGPLARTANSIAFQLVRAYTGRGVSLLTGAEHDQLIAELLEGGIRDGGGPQWPEPFGPDVRRLRGFRAELRDLLMRAAEHGLDGGGLAELGRRADRPEWVAAGRFLAEYAEVKDALRPTSFDSAELGAFAAAIVGAARRDADAEAALGALARLRLIVVDDAQEATEATASLLAAFAARGAAVVAFGDPDVAGNGFRGGRPELLGALPSLVGGEAVRLVLTGRHRGRAATRTLVARTVEHVGAALGGGHRFEREAADPDGDPLAAVLGIEAPSHAAECQSTAAVLRERHLIDDVPWSRMAVVLRSGGDVPAFVRGLALADVPTGDSQTRQALRDAPAAAALLMAAAVVLGRDQLTAEHAVALLTGPIGRLDGVGLRRLRLALRHDELAAGGQRTGDELLVDALGAPGGFETIDAAPARRAARLAKLLAAARTTAASGGTIEEVLWSLWDGSGLAAEWGSQASGTGVIATEANRSLDAVVALFSAAERFVEREPDAAAVRFVDEQLASELPEDTLAPRRSSDAVFVGTPAALVGREFDVVVIAGLQDGVWPNLRPRGTLLHAGRLPAVVAAVRSGAPLPTAESAQDARRAVQADELRLFALAASRARRQLVLACTANDDEQPSSLMGFAETRVRAARRRPLHLRGLVGALRREAVESAAIGSGVSTEAAAALARLAEEGVPGAHPDEWYGLREPSTTAPVIDLEGDPEARVPVSPSQIDRAEESALGWFVDHVASPPSGVAASIGTLVHAVVEEAGARPDEEVTIDGIWAAVEERWRQLRFEAGWVAERELRGARRMAEGAAEYLQSFADEGKVLLGAEGRFSLEVGRVKLSGTIDRIEVSPDGTTVIVDLKTGRRTPTAAETAVHPQLAAYQLAARRGAAPNGGRHGGAKLVYVGRPTRGRAFTELAQQPFDDEAEQAFVERLEQLAHVMAAAEFEAPGEVGFRSRFGDWIYRVQLVPAVSA</sequence>
<evidence type="ECO:0000256" key="15">
    <source>
        <dbReference type="PROSITE-ProRule" id="PRU00560"/>
    </source>
</evidence>
<organism evidence="18 19">
    <name type="scientific">Agromyces intestinalis</name>
    <dbReference type="NCBI Taxonomy" id="2592652"/>
    <lineage>
        <taxon>Bacteria</taxon>
        <taxon>Bacillati</taxon>
        <taxon>Actinomycetota</taxon>
        <taxon>Actinomycetes</taxon>
        <taxon>Micrococcales</taxon>
        <taxon>Microbacteriaceae</taxon>
        <taxon>Agromyces</taxon>
    </lineage>
</organism>
<keyword evidence="11" id="KW-0413">Isomerase</keyword>
<evidence type="ECO:0000256" key="10">
    <source>
        <dbReference type="ARBA" id="ARBA00023204"/>
    </source>
</evidence>
<dbReference type="EMBL" id="CP043505">
    <property type="protein sequence ID" value="QEO15567.1"/>
    <property type="molecule type" value="Genomic_DNA"/>
</dbReference>
<dbReference type="InterPro" id="IPR011604">
    <property type="entry name" value="PDDEXK-like_dom_sf"/>
</dbReference>
<keyword evidence="10" id="KW-0234">DNA repair</keyword>
<dbReference type="GO" id="GO:0004527">
    <property type="term" value="F:exonuclease activity"/>
    <property type="evidence" value="ECO:0007669"/>
    <property type="project" value="UniProtKB-KW"/>
</dbReference>
<evidence type="ECO:0000259" key="17">
    <source>
        <dbReference type="PROSITE" id="PS51217"/>
    </source>
</evidence>
<dbReference type="PANTHER" id="PTHR11070:SF59">
    <property type="entry name" value="DNA 3'-5' HELICASE"/>
    <property type="match status" value="1"/>
</dbReference>
<keyword evidence="6 15" id="KW-0347">Helicase</keyword>
<evidence type="ECO:0000256" key="4">
    <source>
        <dbReference type="ARBA" id="ARBA00022763"/>
    </source>
</evidence>
<evidence type="ECO:0000256" key="3">
    <source>
        <dbReference type="ARBA" id="ARBA00022741"/>
    </source>
</evidence>
<dbReference type="Proteomes" id="UP000324678">
    <property type="component" value="Chromosome"/>
</dbReference>
<dbReference type="Gene3D" id="1.10.486.10">
    <property type="entry name" value="PCRA, domain 4"/>
    <property type="match status" value="1"/>
</dbReference>
<dbReference type="GO" id="GO:0033202">
    <property type="term" value="C:DNA helicase complex"/>
    <property type="evidence" value="ECO:0007669"/>
    <property type="project" value="TreeGrafter"/>
</dbReference>
<evidence type="ECO:0000313" key="19">
    <source>
        <dbReference type="Proteomes" id="UP000324678"/>
    </source>
</evidence>
<comment type="catalytic activity">
    <reaction evidence="14">
        <text>ATP + H2O = ADP + phosphate + H(+)</text>
        <dbReference type="Rhea" id="RHEA:13065"/>
        <dbReference type="ChEBI" id="CHEBI:15377"/>
        <dbReference type="ChEBI" id="CHEBI:15378"/>
        <dbReference type="ChEBI" id="CHEBI:30616"/>
        <dbReference type="ChEBI" id="CHEBI:43474"/>
        <dbReference type="ChEBI" id="CHEBI:456216"/>
        <dbReference type="EC" id="5.6.2.4"/>
    </reaction>
</comment>
<comment type="catalytic activity">
    <reaction evidence="12">
        <text>Couples ATP hydrolysis with the unwinding of duplex DNA by translocating in the 3'-5' direction.</text>
        <dbReference type="EC" id="5.6.2.4"/>
    </reaction>
</comment>
<evidence type="ECO:0000256" key="5">
    <source>
        <dbReference type="ARBA" id="ARBA00022801"/>
    </source>
</evidence>
<dbReference type="InterPro" id="IPR014016">
    <property type="entry name" value="UvrD-like_ATP-bd"/>
</dbReference>
<dbReference type="Pfam" id="PF00580">
    <property type="entry name" value="UvrD-helicase"/>
    <property type="match status" value="1"/>
</dbReference>
<keyword evidence="3 15" id="KW-0547">Nucleotide-binding</keyword>
<dbReference type="PROSITE" id="PS51217">
    <property type="entry name" value="UVRD_HELICASE_CTER"/>
    <property type="match status" value="1"/>
</dbReference>
<keyword evidence="7" id="KW-0269">Exonuclease</keyword>
<dbReference type="GO" id="GO:0005524">
    <property type="term" value="F:ATP binding"/>
    <property type="evidence" value="ECO:0007669"/>
    <property type="project" value="UniProtKB-UniRule"/>
</dbReference>
<evidence type="ECO:0000256" key="2">
    <source>
        <dbReference type="ARBA" id="ARBA00022722"/>
    </source>
</evidence>
<feature type="binding site" evidence="15">
    <location>
        <begin position="80"/>
        <end position="87"/>
    </location>
    <ligand>
        <name>ATP</name>
        <dbReference type="ChEBI" id="CHEBI:30616"/>
    </ligand>
</feature>
<dbReference type="GO" id="GO:0003677">
    <property type="term" value="F:DNA binding"/>
    <property type="evidence" value="ECO:0007669"/>
    <property type="project" value="UniProtKB-KW"/>
</dbReference>
<reference evidence="18 19" key="1">
    <citation type="submission" date="2019-09" db="EMBL/GenBank/DDBJ databases">
        <title>Genome sequencing of strain KACC 19306.</title>
        <authorList>
            <person name="Heo J."/>
            <person name="Kim S.-J."/>
            <person name="Kim J.-S."/>
            <person name="Hong S.-B."/>
            <person name="Kwon S.-W."/>
        </authorList>
    </citation>
    <scope>NUCLEOTIDE SEQUENCE [LARGE SCALE GENOMIC DNA]</scope>
    <source>
        <strain evidence="18 19">KACC 19306</strain>
    </source>
</reference>
<keyword evidence="19" id="KW-1185">Reference proteome</keyword>
<dbReference type="EC" id="5.6.2.4" evidence="13"/>
<dbReference type="InterPro" id="IPR027417">
    <property type="entry name" value="P-loop_NTPase"/>
</dbReference>
<evidence type="ECO:0000256" key="11">
    <source>
        <dbReference type="ARBA" id="ARBA00023235"/>
    </source>
</evidence>
<keyword evidence="4" id="KW-0227">DNA damage</keyword>
<dbReference type="GO" id="GO:0005829">
    <property type="term" value="C:cytosol"/>
    <property type="evidence" value="ECO:0007669"/>
    <property type="project" value="TreeGrafter"/>
</dbReference>
<dbReference type="InterPro" id="IPR003593">
    <property type="entry name" value="AAA+_ATPase"/>
</dbReference>
<dbReference type="AlphaFoldDB" id="A0A5C1YKG3"/>
<evidence type="ECO:0000256" key="1">
    <source>
        <dbReference type="ARBA" id="ARBA00009922"/>
    </source>
</evidence>
<dbReference type="PANTHER" id="PTHR11070">
    <property type="entry name" value="UVRD / RECB / PCRA DNA HELICASE FAMILY MEMBER"/>
    <property type="match status" value="1"/>
</dbReference>
<dbReference type="InterPro" id="IPR014017">
    <property type="entry name" value="DNA_helicase_UvrD-like_C"/>
</dbReference>
<evidence type="ECO:0000256" key="14">
    <source>
        <dbReference type="ARBA" id="ARBA00048988"/>
    </source>
</evidence>